<dbReference type="Proteomes" id="UP000639643">
    <property type="component" value="Unassembled WGS sequence"/>
</dbReference>
<dbReference type="AlphaFoldDB" id="A0A8H6JVR3"/>
<accession>A0A8H6JVR3</accession>
<keyword evidence="2" id="KW-1185">Reference proteome</keyword>
<sequence>MATLAEIAAAIRGKKRPASFEIEIESVFWPRSPPTYAASRNILVSSRSETGDTIEVHETIDSSRDLILRVGSTSYLVCSKALASASPVFKAALFGPCEEPRPPSDPWVAGPLEDGNDEMLLFLQICQGFTVPPTLSGSDFVRLLSLPGKYAALEVIQPWVGGWTKHLVDRPDESLLPCIAWKLGDSRLLRDSLLSLAEGREADGDNGNLVIDEECARIISPFKKPFLKGSYTSEDLTQAELLSAMFKARKAMVEVEIRPFWGLIEELERVEVLQDVCLAGIVGNVFVGLKACGVRVTEGFEGASRRYEGTVKNLRDTIAKRMALEKLQHCDQCALWLGQNFPVKDRNIRFQGGLITQWRQNSRNIRTAWTKTTGQTWVEEDFWSKWEVGA</sequence>
<reference evidence="1" key="1">
    <citation type="journal article" date="2020" name="Phytopathology">
        <title>Genome Sequence Resources of Colletotrichum truncatum, C. plurivorum, C. musicola, and C. sojae: Four Species Pathogenic to Soybean (Glycine max).</title>
        <authorList>
            <person name="Rogerio F."/>
            <person name="Boufleur T.R."/>
            <person name="Ciampi-Guillardi M."/>
            <person name="Sukno S.A."/>
            <person name="Thon M.R."/>
            <person name="Massola Junior N.S."/>
            <person name="Baroncelli R."/>
        </authorList>
    </citation>
    <scope>NUCLEOTIDE SEQUENCE</scope>
    <source>
        <strain evidence="1">LFN0074</strain>
    </source>
</reference>
<dbReference type="EMBL" id="WIGM01000598">
    <property type="protein sequence ID" value="KAF6820299.1"/>
    <property type="molecule type" value="Genomic_DNA"/>
</dbReference>
<dbReference type="OrthoDB" id="5275938at2759"/>
<protein>
    <submittedName>
        <fullName evidence="1">Nuclear pore protein-like protein</fullName>
    </submittedName>
</protein>
<proteinExistence type="predicted"/>
<gene>
    <name evidence="1" type="ORF">CMUS01_11591</name>
</gene>
<evidence type="ECO:0000313" key="2">
    <source>
        <dbReference type="Proteomes" id="UP000639643"/>
    </source>
</evidence>
<comment type="caution">
    <text evidence="1">The sequence shown here is derived from an EMBL/GenBank/DDBJ whole genome shotgun (WGS) entry which is preliminary data.</text>
</comment>
<evidence type="ECO:0000313" key="1">
    <source>
        <dbReference type="EMBL" id="KAF6820299.1"/>
    </source>
</evidence>
<organism evidence="1 2">
    <name type="scientific">Colletotrichum musicola</name>
    <dbReference type="NCBI Taxonomy" id="2175873"/>
    <lineage>
        <taxon>Eukaryota</taxon>
        <taxon>Fungi</taxon>
        <taxon>Dikarya</taxon>
        <taxon>Ascomycota</taxon>
        <taxon>Pezizomycotina</taxon>
        <taxon>Sordariomycetes</taxon>
        <taxon>Hypocreomycetidae</taxon>
        <taxon>Glomerellales</taxon>
        <taxon>Glomerellaceae</taxon>
        <taxon>Colletotrichum</taxon>
        <taxon>Colletotrichum orchidearum species complex</taxon>
    </lineage>
</organism>
<name>A0A8H6JVR3_9PEZI</name>